<organism evidence="6 7">
    <name type="scientific">Batillaria attramentaria</name>
    <dbReference type="NCBI Taxonomy" id="370345"/>
    <lineage>
        <taxon>Eukaryota</taxon>
        <taxon>Metazoa</taxon>
        <taxon>Spiralia</taxon>
        <taxon>Lophotrochozoa</taxon>
        <taxon>Mollusca</taxon>
        <taxon>Gastropoda</taxon>
        <taxon>Caenogastropoda</taxon>
        <taxon>Sorbeoconcha</taxon>
        <taxon>Cerithioidea</taxon>
        <taxon>Batillariidae</taxon>
        <taxon>Batillaria</taxon>
    </lineage>
</organism>
<dbReference type="GO" id="GO:0046872">
    <property type="term" value="F:metal ion binding"/>
    <property type="evidence" value="ECO:0007669"/>
    <property type="project" value="UniProtKB-KW"/>
</dbReference>
<evidence type="ECO:0000256" key="3">
    <source>
        <dbReference type="ARBA" id="ARBA00022723"/>
    </source>
</evidence>
<sequence length="657" mass="73223">PLSNRLDTMQKTYSENADYERTDSGDFITAIDTNIDVVATYERTDGQVATFKSVTFNLIGGTGTVWVYIVTETFIEVDEVTQEDIAPGQNVTFTFSDQAVGKKLRFLVRYTSARRKRQASSDFQLQVTDMKLTAVCQPANLAKVYELNVASVTEANGERTVTPTDPASVFKVVYEVDPKETATFTRVTYRVNGAAPQKVLTTVFNHPDTTTTEAVLTIPSLWVRTRSWSILPLRLAPGSGLQSPPTATTTAIQFVIVSMETCQGATGQGGPLTTWLTNAPTSKPNVLFIVSDDLRPWMGCYGVDFMVTPNLDLLASKSVRFDSAYVQHAICGPSRASFMTGRRSDSTRVMNLVDYWRTVGGNFTTVSQYFMDNGYWTEGVGKIYHSGSSSGNSEDYPFSWSTPLNRNYPTLKISDIKALAVRPVEEAGTGLQLQDTRIAEAAVAKLADYAQDQSHQPFFLAVGFKKPHLPFLFPEEYMDLYPNPMDIPLAVNRDLNTNLPGIVWTNFGELRNYGDIAALNLNAENNYRIADAKQYELRRGYAAATSYIDAMVGKVLQGLNDNGLASNTIIVFFSDHGRRLRAVAWRGRTWRSADWNTINTRELYIHDVDENGSDVDVEEHFNQVDNPNYSGVVAELAQKLRENWFVALQDYHNQGQN</sequence>
<dbReference type="InterPro" id="IPR017850">
    <property type="entry name" value="Alkaline_phosphatase_core_sf"/>
</dbReference>
<evidence type="ECO:0000256" key="2">
    <source>
        <dbReference type="ARBA" id="ARBA00008779"/>
    </source>
</evidence>
<evidence type="ECO:0000256" key="1">
    <source>
        <dbReference type="ARBA" id="ARBA00001913"/>
    </source>
</evidence>
<dbReference type="EMBL" id="JACVVK020000143">
    <property type="protein sequence ID" value="KAK7489038.1"/>
    <property type="molecule type" value="Genomic_DNA"/>
</dbReference>
<comment type="caution">
    <text evidence="6">The sequence shown here is derived from an EMBL/GenBank/DDBJ whole genome shotgun (WGS) entry which is preliminary data.</text>
</comment>
<dbReference type="AlphaFoldDB" id="A0ABD0KP59"/>
<gene>
    <name evidence="6" type="ORF">BaRGS_00019699</name>
</gene>
<dbReference type="InterPro" id="IPR000917">
    <property type="entry name" value="Sulfatase_N"/>
</dbReference>
<dbReference type="Gene3D" id="3.40.720.10">
    <property type="entry name" value="Alkaline Phosphatase, subunit A"/>
    <property type="match status" value="1"/>
</dbReference>
<reference evidence="6 7" key="1">
    <citation type="journal article" date="2023" name="Sci. Data">
        <title>Genome assembly of the Korean intertidal mud-creeper Batillaria attramentaria.</title>
        <authorList>
            <person name="Patra A.K."/>
            <person name="Ho P.T."/>
            <person name="Jun S."/>
            <person name="Lee S.J."/>
            <person name="Kim Y."/>
            <person name="Won Y.J."/>
        </authorList>
    </citation>
    <scope>NUCLEOTIDE SEQUENCE [LARGE SCALE GENOMIC DNA]</scope>
    <source>
        <strain evidence="6">Wonlab-2016</strain>
    </source>
</reference>
<name>A0ABD0KP59_9CAEN</name>
<proteinExistence type="inferred from homology"/>
<dbReference type="InterPro" id="IPR024607">
    <property type="entry name" value="Sulfatase_CS"/>
</dbReference>
<dbReference type="Proteomes" id="UP001519460">
    <property type="component" value="Unassembled WGS sequence"/>
</dbReference>
<keyword evidence="4" id="KW-0378">Hydrolase</keyword>
<dbReference type="PANTHER" id="PTHR45953:SF1">
    <property type="entry name" value="IDURONATE 2-SULFATASE"/>
    <property type="match status" value="1"/>
</dbReference>
<dbReference type="GO" id="GO:0016787">
    <property type="term" value="F:hydrolase activity"/>
    <property type="evidence" value="ECO:0007669"/>
    <property type="project" value="UniProtKB-KW"/>
</dbReference>
<comment type="similarity">
    <text evidence="2">Belongs to the sulfatase family.</text>
</comment>
<keyword evidence="3" id="KW-0479">Metal-binding</keyword>
<feature type="non-terminal residue" evidence="6">
    <location>
        <position position="1"/>
    </location>
</feature>
<protein>
    <recommendedName>
        <fullName evidence="5">Sulfatase N-terminal domain-containing protein</fullName>
    </recommendedName>
</protein>
<dbReference type="PROSITE" id="PS00149">
    <property type="entry name" value="SULFATASE_2"/>
    <property type="match status" value="1"/>
</dbReference>
<dbReference type="PROSITE" id="PS00523">
    <property type="entry name" value="SULFATASE_1"/>
    <property type="match status" value="1"/>
</dbReference>
<evidence type="ECO:0000259" key="5">
    <source>
        <dbReference type="Pfam" id="PF00884"/>
    </source>
</evidence>
<dbReference type="PANTHER" id="PTHR45953">
    <property type="entry name" value="IDURONATE 2-SULFATASE"/>
    <property type="match status" value="1"/>
</dbReference>
<evidence type="ECO:0000313" key="7">
    <source>
        <dbReference type="Proteomes" id="UP001519460"/>
    </source>
</evidence>
<dbReference type="Pfam" id="PF00884">
    <property type="entry name" value="Sulfatase"/>
    <property type="match status" value="1"/>
</dbReference>
<comment type="cofactor">
    <cofactor evidence="1">
        <name>Ca(2+)</name>
        <dbReference type="ChEBI" id="CHEBI:29108"/>
    </cofactor>
</comment>
<dbReference type="SUPFAM" id="SSF53649">
    <property type="entry name" value="Alkaline phosphatase-like"/>
    <property type="match status" value="1"/>
</dbReference>
<feature type="domain" description="Sulfatase N-terminal" evidence="5">
    <location>
        <begin position="284"/>
        <end position="595"/>
    </location>
</feature>
<evidence type="ECO:0000256" key="4">
    <source>
        <dbReference type="ARBA" id="ARBA00022801"/>
    </source>
</evidence>
<evidence type="ECO:0000313" key="6">
    <source>
        <dbReference type="EMBL" id="KAK7489038.1"/>
    </source>
</evidence>
<keyword evidence="7" id="KW-1185">Reference proteome</keyword>
<accession>A0ABD0KP59</accession>